<name>A0A848LMJ0_9BACT</name>
<dbReference type="Proteomes" id="UP000518300">
    <property type="component" value="Unassembled WGS sequence"/>
</dbReference>
<sequence>MLLLAVLTGCPRNHMPGGVLDRAARKDVRQLLEQYGCSDKDYENFCVGIEDIDELEECIKECGS</sequence>
<gene>
    <name evidence="1" type="ORF">HG543_29055</name>
</gene>
<comment type="caution">
    <text evidence="1">The sequence shown here is derived from an EMBL/GenBank/DDBJ whole genome shotgun (WGS) entry which is preliminary data.</text>
</comment>
<protein>
    <submittedName>
        <fullName evidence="1">Uncharacterized protein</fullName>
    </submittedName>
</protein>
<reference evidence="1 2" key="1">
    <citation type="submission" date="2020-04" db="EMBL/GenBank/DDBJ databases">
        <title>Draft genome of Pyxidicoccus fallax type strain.</title>
        <authorList>
            <person name="Whitworth D.E."/>
        </authorList>
    </citation>
    <scope>NUCLEOTIDE SEQUENCE [LARGE SCALE GENOMIC DNA]</scope>
    <source>
        <strain evidence="1 2">DSM 14698</strain>
    </source>
</reference>
<organism evidence="1 2">
    <name type="scientific">Pyxidicoccus fallax</name>
    <dbReference type="NCBI Taxonomy" id="394095"/>
    <lineage>
        <taxon>Bacteria</taxon>
        <taxon>Pseudomonadati</taxon>
        <taxon>Myxococcota</taxon>
        <taxon>Myxococcia</taxon>
        <taxon>Myxococcales</taxon>
        <taxon>Cystobacterineae</taxon>
        <taxon>Myxococcaceae</taxon>
        <taxon>Pyxidicoccus</taxon>
    </lineage>
</organism>
<evidence type="ECO:0000313" key="1">
    <source>
        <dbReference type="EMBL" id="NMO18882.1"/>
    </source>
</evidence>
<proteinExistence type="predicted"/>
<dbReference type="EMBL" id="JABBJJ010000158">
    <property type="protein sequence ID" value="NMO18882.1"/>
    <property type="molecule type" value="Genomic_DNA"/>
</dbReference>
<keyword evidence="2" id="KW-1185">Reference proteome</keyword>
<dbReference type="AlphaFoldDB" id="A0A848LMJ0"/>
<accession>A0A848LMJ0</accession>
<dbReference type="RefSeq" id="WP_169348143.1">
    <property type="nucleotide sequence ID" value="NZ_JABBJJ010000158.1"/>
</dbReference>
<evidence type="ECO:0000313" key="2">
    <source>
        <dbReference type="Proteomes" id="UP000518300"/>
    </source>
</evidence>